<feature type="domain" description="RNase H type-1" evidence="1">
    <location>
        <begin position="107"/>
        <end position="234"/>
    </location>
</feature>
<dbReference type="EMBL" id="BGPR01016517">
    <property type="protein sequence ID" value="GBN73298.1"/>
    <property type="molecule type" value="Genomic_DNA"/>
</dbReference>
<evidence type="ECO:0000313" key="2">
    <source>
        <dbReference type="EMBL" id="GBN73298.1"/>
    </source>
</evidence>
<dbReference type="AlphaFoldDB" id="A0A4Y2RC09"/>
<gene>
    <name evidence="2" type="ORF">AVEN_119184_1</name>
    <name evidence="3" type="ORF">AVEN_149656_1</name>
</gene>
<proteinExistence type="predicted"/>
<reference evidence="2 4" key="1">
    <citation type="journal article" date="2019" name="Sci. Rep.">
        <title>Orb-weaving spider Araneus ventricosus genome elucidates the spidroin gene catalogue.</title>
        <authorList>
            <person name="Kono N."/>
            <person name="Nakamura H."/>
            <person name="Ohtoshi R."/>
            <person name="Moran D.A.P."/>
            <person name="Shinohara A."/>
            <person name="Yoshida Y."/>
            <person name="Fujiwara M."/>
            <person name="Mori M."/>
            <person name="Tomita M."/>
            <person name="Arakawa K."/>
        </authorList>
    </citation>
    <scope>NUCLEOTIDE SEQUENCE [LARGE SCALE GENOMIC DNA]</scope>
</reference>
<protein>
    <recommendedName>
        <fullName evidence="1">RNase H type-1 domain-containing protein</fullName>
    </recommendedName>
</protein>
<dbReference type="SUPFAM" id="SSF53098">
    <property type="entry name" value="Ribonuclease H-like"/>
    <property type="match status" value="1"/>
</dbReference>
<sequence>MRLAQIHLRSSVGSGFRAWNPPVPKLRPYQFATEAQKSLERCETSYTSQQQKIFHIKIDQMQVFLNRGVSMQAFSLEITSSQISTAKFHPASFDLENHVSVDHIFSTDEPINIYTDGSKIDDRTGCSFCIRENNISTSQWMAKLKTHNSVFQDELIAIKEASTWASQSNQQIKIWTDSKSSLHSFSSLKTNSPQSQDIQNILLNSPNIKFGWIKAHVGHSGKEAGDLLAKKATLKGIRIQYPAHRNYLKKKLHAISTQLWQNEWDNGDTGRNVHLTLPKVKTSPAPCNDQKSCFQRDMAHSQLTLRDLASEPPIAVVVASWGSLCSSQLAAALRAHIFLPSPQTTLKIW</sequence>
<evidence type="ECO:0000259" key="1">
    <source>
        <dbReference type="PROSITE" id="PS50879"/>
    </source>
</evidence>
<dbReference type="Pfam" id="PF00075">
    <property type="entry name" value="RNase_H"/>
    <property type="match status" value="1"/>
</dbReference>
<dbReference type="GO" id="GO:0004523">
    <property type="term" value="F:RNA-DNA hybrid ribonuclease activity"/>
    <property type="evidence" value="ECO:0007669"/>
    <property type="project" value="InterPro"/>
</dbReference>
<dbReference type="EMBL" id="BGPR01047362">
    <property type="protein sequence ID" value="GBO24382.1"/>
    <property type="molecule type" value="Genomic_DNA"/>
</dbReference>
<dbReference type="CDD" id="cd09276">
    <property type="entry name" value="Rnase_HI_RT_non_LTR"/>
    <property type="match status" value="1"/>
</dbReference>
<evidence type="ECO:0000313" key="4">
    <source>
        <dbReference type="Proteomes" id="UP000499080"/>
    </source>
</evidence>
<name>A0A4Y2RC09_ARAVE</name>
<comment type="caution">
    <text evidence="2">The sequence shown here is derived from an EMBL/GenBank/DDBJ whole genome shotgun (WGS) entry which is preliminary data.</text>
</comment>
<accession>A0A4Y2RC09</accession>
<dbReference type="InterPro" id="IPR036397">
    <property type="entry name" value="RNaseH_sf"/>
</dbReference>
<evidence type="ECO:0000313" key="3">
    <source>
        <dbReference type="EMBL" id="GBO24382.1"/>
    </source>
</evidence>
<organism evidence="2 4">
    <name type="scientific">Araneus ventricosus</name>
    <name type="common">Orbweaver spider</name>
    <name type="synonym">Epeira ventricosa</name>
    <dbReference type="NCBI Taxonomy" id="182803"/>
    <lineage>
        <taxon>Eukaryota</taxon>
        <taxon>Metazoa</taxon>
        <taxon>Ecdysozoa</taxon>
        <taxon>Arthropoda</taxon>
        <taxon>Chelicerata</taxon>
        <taxon>Arachnida</taxon>
        <taxon>Araneae</taxon>
        <taxon>Araneomorphae</taxon>
        <taxon>Entelegynae</taxon>
        <taxon>Araneoidea</taxon>
        <taxon>Araneidae</taxon>
        <taxon>Araneus</taxon>
    </lineage>
</organism>
<dbReference type="Gene3D" id="3.30.420.10">
    <property type="entry name" value="Ribonuclease H-like superfamily/Ribonuclease H"/>
    <property type="match status" value="1"/>
</dbReference>
<dbReference type="OrthoDB" id="6437659at2759"/>
<dbReference type="PROSITE" id="PS50879">
    <property type="entry name" value="RNASE_H_1"/>
    <property type="match status" value="1"/>
</dbReference>
<dbReference type="Proteomes" id="UP000499080">
    <property type="component" value="Unassembled WGS sequence"/>
</dbReference>
<dbReference type="GO" id="GO:0003676">
    <property type="term" value="F:nucleic acid binding"/>
    <property type="evidence" value="ECO:0007669"/>
    <property type="project" value="InterPro"/>
</dbReference>
<keyword evidence="4" id="KW-1185">Reference proteome</keyword>
<dbReference type="InterPro" id="IPR002156">
    <property type="entry name" value="RNaseH_domain"/>
</dbReference>
<dbReference type="InterPro" id="IPR012337">
    <property type="entry name" value="RNaseH-like_sf"/>
</dbReference>